<keyword evidence="11" id="KW-0547">Nucleotide-binding</keyword>
<dbReference type="CDD" id="cd16917">
    <property type="entry name" value="HATPase_UhpB-NarQ-NarX-like"/>
    <property type="match status" value="1"/>
</dbReference>
<evidence type="ECO:0000256" key="12">
    <source>
        <dbReference type="ARBA" id="ARBA00022777"/>
    </source>
</evidence>
<keyword evidence="13" id="KW-0067">ATP-binding</keyword>
<dbReference type="InterPro" id="IPR004358">
    <property type="entry name" value="Sig_transdc_His_kin-like_C"/>
</dbReference>
<comment type="function">
    <text evidence="17">Member of the two-component regulatory system NreB/NreC involved in the control of dissimilatory nitrate/nitrite reduction in response to oxygen. NreB functions as a direct oxygen sensor histidine kinase which is autophosphorylated, in the absence of oxygen, probably at the conserved histidine residue, and transfers its phosphate group probably to a conserved aspartate residue of NreC. NreB/NreC activates the expression of the nitrate (narGHJI) and nitrite (nir) reductase operons, as well as the putative nitrate transporter gene narT.</text>
</comment>
<comment type="subcellular location">
    <subcellularLocation>
        <location evidence="3">Cytoplasm</location>
    </subcellularLocation>
</comment>
<keyword evidence="15" id="KW-0902">Two-component regulatory system</keyword>
<feature type="domain" description="Histidine kinase" evidence="19">
    <location>
        <begin position="872"/>
        <end position="1064"/>
    </location>
</feature>
<dbReference type="GO" id="GO:0005524">
    <property type="term" value="F:ATP binding"/>
    <property type="evidence" value="ECO:0007669"/>
    <property type="project" value="UniProtKB-KW"/>
</dbReference>
<dbReference type="InterPro" id="IPR003594">
    <property type="entry name" value="HATPase_dom"/>
</dbReference>
<keyword evidence="22" id="KW-1185">Reference proteome</keyword>
<keyword evidence="7" id="KW-0963">Cytoplasm</keyword>
<dbReference type="Gene3D" id="1.20.5.1930">
    <property type="match status" value="1"/>
</dbReference>
<dbReference type="PROSITE" id="PS51820">
    <property type="entry name" value="PA14"/>
    <property type="match status" value="1"/>
</dbReference>
<dbReference type="PANTHER" id="PTHR24421:SF10">
    <property type="entry name" value="NITRATE_NITRITE SENSOR PROTEIN NARQ"/>
    <property type="match status" value="1"/>
</dbReference>
<reference evidence="21 22" key="1">
    <citation type="submission" date="2019-05" db="EMBL/GenBank/DDBJ databases">
        <title>Verrucobacter flavum gen. nov., sp. nov. a new member of the family Verrucomicrobiaceae.</title>
        <authorList>
            <person name="Szuroczki S."/>
            <person name="Abbaszade G."/>
            <person name="Szabo A."/>
            <person name="Felfoldi T."/>
            <person name="Schumann P."/>
            <person name="Boka K."/>
            <person name="Keki Z."/>
            <person name="Toumi M."/>
            <person name="Toth E."/>
        </authorList>
    </citation>
    <scope>NUCLEOTIDE SEQUENCE [LARGE SCALE GENOMIC DNA]</scope>
    <source>
        <strain evidence="21 22">MG-N-17</strain>
    </source>
</reference>
<dbReference type="SUPFAM" id="SSF56988">
    <property type="entry name" value="Anthrax protective antigen"/>
    <property type="match status" value="1"/>
</dbReference>
<evidence type="ECO:0000256" key="1">
    <source>
        <dbReference type="ARBA" id="ARBA00000085"/>
    </source>
</evidence>
<evidence type="ECO:0000256" key="5">
    <source>
        <dbReference type="ARBA" id="ARBA00017322"/>
    </source>
</evidence>
<evidence type="ECO:0000256" key="16">
    <source>
        <dbReference type="ARBA" id="ARBA00023014"/>
    </source>
</evidence>
<keyword evidence="16" id="KW-0411">Iron-sulfur</keyword>
<evidence type="ECO:0000256" key="10">
    <source>
        <dbReference type="ARBA" id="ARBA00022723"/>
    </source>
</evidence>
<comment type="caution">
    <text evidence="21">The sequence shown here is derived from an EMBL/GenBank/DDBJ whole genome shotgun (WGS) entry which is preliminary data.</text>
</comment>
<protein>
    <recommendedName>
        <fullName evidence="5">Oxygen sensor histidine kinase NreB</fullName>
        <ecNumber evidence="4">2.7.13.3</ecNumber>
    </recommendedName>
    <alternativeName>
        <fullName evidence="18">Nitrogen regulation protein B</fullName>
    </alternativeName>
</protein>
<keyword evidence="10" id="KW-0479">Metal-binding</keyword>
<dbReference type="GO" id="GO:0046983">
    <property type="term" value="F:protein dimerization activity"/>
    <property type="evidence" value="ECO:0007669"/>
    <property type="project" value="InterPro"/>
</dbReference>
<dbReference type="InterPro" id="IPR036890">
    <property type="entry name" value="HATPase_C_sf"/>
</dbReference>
<evidence type="ECO:0000256" key="7">
    <source>
        <dbReference type="ARBA" id="ARBA00022490"/>
    </source>
</evidence>
<proteinExistence type="predicted"/>
<evidence type="ECO:0000259" key="19">
    <source>
        <dbReference type="PROSITE" id="PS50109"/>
    </source>
</evidence>
<name>A0A5R8KDS2_9BACT</name>
<dbReference type="PROSITE" id="PS50109">
    <property type="entry name" value="HIS_KIN"/>
    <property type="match status" value="1"/>
</dbReference>
<keyword evidence="8" id="KW-0597">Phosphoprotein</keyword>
<evidence type="ECO:0000256" key="4">
    <source>
        <dbReference type="ARBA" id="ARBA00012438"/>
    </source>
</evidence>
<dbReference type="SUPFAM" id="SSF55874">
    <property type="entry name" value="ATPase domain of HSP90 chaperone/DNA topoisomerase II/histidine kinase"/>
    <property type="match status" value="1"/>
</dbReference>
<evidence type="ECO:0000256" key="3">
    <source>
        <dbReference type="ARBA" id="ARBA00004496"/>
    </source>
</evidence>
<dbReference type="EC" id="2.7.13.3" evidence="4"/>
<evidence type="ECO:0000313" key="21">
    <source>
        <dbReference type="EMBL" id="TLD70446.1"/>
    </source>
</evidence>
<dbReference type="GO" id="GO:0016020">
    <property type="term" value="C:membrane"/>
    <property type="evidence" value="ECO:0007669"/>
    <property type="project" value="InterPro"/>
</dbReference>
<evidence type="ECO:0000313" key="22">
    <source>
        <dbReference type="Proteomes" id="UP000306196"/>
    </source>
</evidence>
<dbReference type="GO" id="GO:0000155">
    <property type="term" value="F:phosphorelay sensor kinase activity"/>
    <property type="evidence" value="ECO:0007669"/>
    <property type="project" value="InterPro"/>
</dbReference>
<keyword evidence="12" id="KW-0418">Kinase</keyword>
<keyword evidence="14" id="KW-0408">Iron</keyword>
<dbReference type="Pfam" id="PF02518">
    <property type="entry name" value="HATPase_c"/>
    <property type="match status" value="1"/>
</dbReference>
<dbReference type="Gene3D" id="2.60.120.1560">
    <property type="match status" value="1"/>
</dbReference>
<comment type="catalytic activity">
    <reaction evidence="1">
        <text>ATP + protein L-histidine = ADP + protein N-phospho-L-histidine.</text>
        <dbReference type="EC" id="2.7.13.3"/>
    </reaction>
</comment>
<dbReference type="PRINTS" id="PR00344">
    <property type="entry name" value="BCTRLSENSOR"/>
</dbReference>
<keyword evidence="9" id="KW-0808">Transferase</keyword>
<dbReference type="EMBL" id="VAUV01000008">
    <property type="protein sequence ID" value="TLD70446.1"/>
    <property type="molecule type" value="Genomic_DNA"/>
</dbReference>
<keyword evidence="6" id="KW-0004">4Fe-4S</keyword>
<dbReference type="InterPro" id="IPR011712">
    <property type="entry name" value="Sig_transdc_His_kin_sub3_dim/P"/>
</dbReference>
<evidence type="ECO:0000256" key="14">
    <source>
        <dbReference type="ARBA" id="ARBA00023004"/>
    </source>
</evidence>
<evidence type="ECO:0000256" key="13">
    <source>
        <dbReference type="ARBA" id="ARBA00022840"/>
    </source>
</evidence>
<dbReference type="InterPro" id="IPR050482">
    <property type="entry name" value="Sensor_HK_TwoCompSys"/>
</dbReference>
<dbReference type="AlphaFoldDB" id="A0A5R8KDS2"/>
<dbReference type="Pfam" id="PF07691">
    <property type="entry name" value="PA14"/>
    <property type="match status" value="1"/>
</dbReference>
<evidence type="ECO:0000256" key="8">
    <source>
        <dbReference type="ARBA" id="ARBA00022553"/>
    </source>
</evidence>
<dbReference type="Pfam" id="PF07730">
    <property type="entry name" value="HisKA_3"/>
    <property type="match status" value="1"/>
</dbReference>
<dbReference type="InterPro" id="IPR005467">
    <property type="entry name" value="His_kinase_dom"/>
</dbReference>
<comment type="cofactor">
    <cofactor evidence="2">
        <name>[4Fe-4S] cluster</name>
        <dbReference type="ChEBI" id="CHEBI:49883"/>
    </cofactor>
</comment>
<gene>
    <name evidence="21" type="ORF">FEM03_12005</name>
</gene>
<dbReference type="SMART" id="SM00387">
    <property type="entry name" value="HATPase_c"/>
    <property type="match status" value="1"/>
</dbReference>
<dbReference type="GO" id="GO:0005737">
    <property type="term" value="C:cytoplasm"/>
    <property type="evidence" value="ECO:0007669"/>
    <property type="project" value="UniProtKB-SubCell"/>
</dbReference>
<evidence type="ECO:0000256" key="17">
    <source>
        <dbReference type="ARBA" id="ARBA00024827"/>
    </source>
</evidence>
<evidence type="ECO:0000256" key="15">
    <source>
        <dbReference type="ARBA" id="ARBA00023012"/>
    </source>
</evidence>
<feature type="domain" description="PA14" evidence="20">
    <location>
        <begin position="106"/>
        <end position="261"/>
    </location>
</feature>
<organism evidence="21 22">
    <name type="scientific">Phragmitibacter flavus</name>
    <dbReference type="NCBI Taxonomy" id="2576071"/>
    <lineage>
        <taxon>Bacteria</taxon>
        <taxon>Pseudomonadati</taxon>
        <taxon>Verrucomicrobiota</taxon>
        <taxon>Verrucomicrobiia</taxon>
        <taxon>Verrucomicrobiales</taxon>
        <taxon>Verrucomicrobiaceae</taxon>
        <taxon>Phragmitibacter</taxon>
    </lineage>
</organism>
<sequence>MHTSTLTSNSGILMIGIKQNMIHRLLISLLTLHVAVAAGEPDEPATRESPLTSLTEAQKLPRMAFNVSRPLLLTGIVTLADAERNLLVIQDAASAIAIRPDPPQMPVRTGQRVELRAADSAPYLPYCPTYPFSPSGSDLLTSFELSKETGNYKLNRMRGWLVPPRTGFYTFWIASDDSSSLWLSPGLDPSQAKRIAHIETGSWTTARQWDRYANQRSERVQLQAGKAYYIEALQEQQTGENHLAVAWSGPDMPQAVISGQYLAPWRESDESADGDRAIEIGKGIMREYWLDYTAGNLAPVLSGVTNEGGLTVRGLQIKVLDDHVWPEPHPIQIGQSIAASNIYRWVEGEGAVTFLSTDGVSANLELTEGSNRLLLRVARWRGNLPQRHTNLRARFRGVCEGGHDFGGPLIASIVWAATEEDVSFFEQAGSQPLSPPTYPSDTAEGSFPGHYFTRGVVTFNDRVRDKDILYVQDKLAGISISQDHRQLGSSLRVGQLVEIGGPLLPGKHAPALQAWTVNVMGWQNMPLPAIPSSQPVGEGVREGQWTEMDGVVRSVTANGTMSLMGKNGPFQLWLSGVDPSKLDRYVNSRLRARGVVSLETFQAPALLVPGPTFIEIAQPAPEVSTEPTPISQLTNVESQNEWSHMEKAVGTVTFCGEHHFFIQDATGGIRVHPLDGSLPKPGDKVQVIGFPGRADAIAQLTEVTWKSVEHAPAIEAATLDPSEVDASHANLLVKVEGRLVAQKTHGSGLIFELQSGRTVFEAALTADAKEVPAFEEGSMLSVTGISVFHSSSQRANLLLRSPADVVLIKGPPWWNLKRSATLIGLLLTVLAATMIRVQFLNRRFAHQKAARLAFARSMLENQENERRRIAASLHDSLGQDLLVIRNQTHRALQSALDHPVLRQRLEDISSTTLQAINEVREIAHNLRPYQLDRLGLTQAIRAIVRKVSETSPIDLASHVDEIDHLFDKESEIHIYRIVQEGINNIMKHSAATEAAVVVRHHPSRVSISIRDNGKGIDQDARSIRDGGLGLSGIEERAKIMNGSITIDSAPGQGVSLQIELPILTLAE</sequence>
<evidence type="ECO:0000256" key="9">
    <source>
        <dbReference type="ARBA" id="ARBA00022679"/>
    </source>
</evidence>
<dbReference type="InterPro" id="IPR037524">
    <property type="entry name" value="PA14/GLEYA"/>
</dbReference>
<evidence type="ECO:0000256" key="6">
    <source>
        <dbReference type="ARBA" id="ARBA00022485"/>
    </source>
</evidence>
<evidence type="ECO:0000256" key="18">
    <source>
        <dbReference type="ARBA" id="ARBA00030800"/>
    </source>
</evidence>
<dbReference type="Gene3D" id="3.30.565.10">
    <property type="entry name" value="Histidine kinase-like ATPase, C-terminal domain"/>
    <property type="match status" value="1"/>
</dbReference>
<evidence type="ECO:0000256" key="11">
    <source>
        <dbReference type="ARBA" id="ARBA00022741"/>
    </source>
</evidence>
<dbReference type="GO" id="GO:0046872">
    <property type="term" value="F:metal ion binding"/>
    <property type="evidence" value="ECO:0007669"/>
    <property type="project" value="UniProtKB-KW"/>
</dbReference>
<evidence type="ECO:0000259" key="20">
    <source>
        <dbReference type="PROSITE" id="PS51820"/>
    </source>
</evidence>
<dbReference type="OrthoDB" id="9781904at2"/>
<dbReference type="GO" id="GO:0051539">
    <property type="term" value="F:4 iron, 4 sulfur cluster binding"/>
    <property type="evidence" value="ECO:0007669"/>
    <property type="project" value="UniProtKB-KW"/>
</dbReference>
<dbReference type="Proteomes" id="UP000306196">
    <property type="component" value="Unassembled WGS sequence"/>
</dbReference>
<evidence type="ECO:0000256" key="2">
    <source>
        <dbReference type="ARBA" id="ARBA00001966"/>
    </source>
</evidence>
<accession>A0A5R8KDS2</accession>
<dbReference type="PANTHER" id="PTHR24421">
    <property type="entry name" value="NITRATE/NITRITE SENSOR PROTEIN NARX-RELATED"/>
    <property type="match status" value="1"/>
</dbReference>
<dbReference type="InterPro" id="IPR011658">
    <property type="entry name" value="PA14_dom"/>
</dbReference>